<proteinExistence type="predicted"/>
<dbReference type="Gene3D" id="3.40.50.300">
    <property type="entry name" value="P-loop containing nucleotide triphosphate hydrolases"/>
    <property type="match status" value="1"/>
</dbReference>
<dbReference type="RefSeq" id="WP_271635903.1">
    <property type="nucleotide sequence ID" value="NZ_CP094970.1"/>
</dbReference>
<keyword evidence="2" id="KW-1185">Reference proteome</keyword>
<dbReference type="EMBL" id="CP094970">
    <property type="protein sequence ID" value="UYM06966.1"/>
    <property type="molecule type" value="Genomic_DNA"/>
</dbReference>
<evidence type="ECO:0000313" key="2">
    <source>
        <dbReference type="Proteomes" id="UP001164390"/>
    </source>
</evidence>
<dbReference type="KEGG" id="sgrg:L0C25_07785"/>
<sequence>MSDDVSTDGAEEAHARYVLHVGLPKTGTSFLQSILRKNRAPLGESGVLYPTFGARGRLLAALDGRDRHRYAGMEQPAEGHWRRFFDSTRSFDGTVVFSHEVLGAPLSDATPTAIAGLDGHEADVLITARDPARQLMSVWQQGLRFRSPSTFDEFLAGCDLGADGKYRHGHFRDQQLDRVVRAWEKHVPPERIRVVVVPPQGAATTVLWERFCAVLGVDPALYEIPSQPVLNHSLGVVQAEFLRRVNAAMGDRVTSADYSVIRKFVVNAVLARTEPSPKPVLPDHAFERAAAVAERWIDTVRSGGYDVVGDLSDLRPVREDGPGPDDWTDAAVAQVGVSAGAEVLIAYARTRGGSGDD</sequence>
<dbReference type="Proteomes" id="UP001164390">
    <property type="component" value="Chromosome"/>
</dbReference>
<reference evidence="1" key="1">
    <citation type="submission" date="2022-01" db="EMBL/GenBank/DDBJ databases">
        <title>Nocardioidaceae gen. sp. A5X3R13.</title>
        <authorList>
            <person name="Lopez Marin M.A."/>
            <person name="Uhlik O."/>
        </authorList>
    </citation>
    <scope>NUCLEOTIDE SEQUENCE</scope>
    <source>
        <strain evidence="1">A5X3R13</strain>
    </source>
</reference>
<gene>
    <name evidence="1" type="ORF">L0C25_07785</name>
</gene>
<protein>
    <recommendedName>
        <fullName evidence="3">Sulfotransferase family protein</fullName>
    </recommendedName>
</protein>
<organism evidence="1 2">
    <name type="scientific">Solicola gregarius</name>
    <dbReference type="NCBI Taxonomy" id="2908642"/>
    <lineage>
        <taxon>Bacteria</taxon>
        <taxon>Bacillati</taxon>
        <taxon>Actinomycetota</taxon>
        <taxon>Actinomycetes</taxon>
        <taxon>Propionibacteriales</taxon>
        <taxon>Nocardioidaceae</taxon>
        <taxon>Solicola</taxon>
    </lineage>
</organism>
<dbReference type="AlphaFoldDB" id="A0AA46TKI3"/>
<name>A0AA46TKI3_9ACTN</name>
<dbReference type="InterPro" id="IPR027417">
    <property type="entry name" value="P-loop_NTPase"/>
</dbReference>
<accession>A0AA46TKI3</accession>
<evidence type="ECO:0008006" key="3">
    <source>
        <dbReference type="Google" id="ProtNLM"/>
    </source>
</evidence>
<dbReference type="SUPFAM" id="SSF52540">
    <property type="entry name" value="P-loop containing nucleoside triphosphate hydrolases"/>
    <property type="match status" value="1"/>
</dbReference>
<evidence type="ECO:0000313" key="1">
    <source>
        <dbReference type="EMBL" id="UYM06966.1"/>
    </source>
</evidence>